<dbReference type="InterPro" id="IPR013130">
    <property type="entry name" value="Fe3_Rdtase_TM_dom"/>
</dbReference>
<name>A0A382N730_9ZZZZ</name>
<evidence type="ECO:0000256" key="2">
    <source>
        <dbReference type="ARBA" id="ARBA00022448"/>
    </source>
</evidence>
<keyword evidence="2" id="KW-0813">Transport</keyword>
<evidence type="ECO:0000256" key="6">
    <source>
        <dbReference type="ARBA" id="ARBA00023136"/>
    </source>
</evidence>
<evidence type="ECO:0000313" key="10">
    <source>
        <dbReference type="EMBL" id="SVC56550.1"/>
    </source>
</evidence>
<evidence type="ECO:0000256" key="3">
    <source>
        <dbReference type="ARBA" id="ARBA00022692"/>
    </source>
</evidence>
<evidence type="ECO:0000256" key="7">
    <source>
        <dbReference type="SAM" id="MobiDB-lite"/>
    </source>
</evidence>
<dbReference type="PANTHER" id="PTHR36964">
    <property type="entry name" value="PROTEIN-METHIONINE-SULFOXIDE REDUCTASE HEME-BINDING SUBUNIT MSRQ"/>
    <property type="match status" value="1"/>
</dbReference>
<evidence type="ECO:0000256" key="8">
    <source>
        <dbReference type="SAM" id="Phobius"/>
    </source>
</evidence>
<proteinExistence type="predicted"/>
<feature type="transmembrane region" description="Helical" evidence="8">
    <location>
        <begin position="145"/>
        <end position="164"/>
    </location>
</feature>
<dbReference type="AlphaFoldDB" id="A0A382N730"/>
<organism evidence="10">
    <name type="scientific">marine metagenome</name>
    <dbReference type="NCBI Taxonomy" id="408172"/>
    <lineage>
        <taxon>unclassified sequences</taxon>
        <taxon>metagenomes</taxon>
        <taxon>ecological metagenomes</taxon>
    </lineage>
</organism>
<evidence type="ECO:0000259" key="9">
    <source>
        <dbReference type="Pfam" id="PF01794"/>
    </source>
</evidence>
<evidence type="ECO:0000256" key="5">
    <source>
        <dbReference type="ARBA" id="ARBA00023004"/>
    </source>
</evidence>
<dbReference type="InterPro" id="IPR022837">
    <property type="entry name" value="MsrQ-like"/>
</dbReference>
<dbReference type="PANTHER" id="PTHR36964:SF1">
    <property type="entry name" value="PROTEIN-METHIONINE-SULFOXIDE REDUCTASE HEME-BINDING SUBUNIT MSRQ"/>
    <property type="match status" value="1"/>
</dbReference>
<comment type="subcellular location">
    <subcellularLocation>
        <location evidence="1">Membrane</location>
        <topology evidence="1">Multi-pass membrane protein</topology>
    </subcellularLocation>
</comment>
<accession>A0A382N730</accession>
<keyword evidence="5" id="KW-0408">Iron</keyword>
<dbReference type="EMBL" id="UINC01098207">
    <property type="protein sequence ID" value="SVC56550.1"/>
    <property type="molecule type" value="Genomic_DNA"/>
</dbReference>
<evidence type="ECO:0000256" key="4">
    <source>
        <dbReference type="ARBA" id="ARBA00022989"/>
    </source>
</evidence>
<feature type="transmembrane region" description="Helical" evidence="8">
    <location>
        <begin position="76"/>
        <end position="95"/>
    </location>
</feature>
<keyword evidence="4 8" id="KW-1133">Transmembrane helix</keyword>
<dbReference type="Pfam" id="PF01794">
    <property type="entry name" value="Ferric_reduct"/>
    <property type="match status" value="1"/>
</dbReference>
<feature type="transmembrane region" description="Helical" evidence="8">
    <location>
        <begin position="116"/>
        <end position="133"/>
    </location>
</feature>
<gene>
    <name evidence="10" type="ORF">METZ01_LOCUS309404</name>
</gene>
<evidence type="ECO:0000256" key="1">
    <source>
        <dbReference type="ARBA" id="ARBA00004141"/>
    </source>
</evidence>
<feature type="non-terminal residue" evidence="10">
    <location>
        <position position="1"/>
    </location>
</feature>
<reference evidence="10" key="1">
    <citation type="submission" date="2018-05" db="EMBL/GenBank/DDBJ databases">
        <authorList>
            <person name="Lanie J.A."/>
            <person name="Ng W.-L."/>
            <person name="Kazmierczak K.M."/>
            <person name="Andrzejewski T.M."/>
            <person name="Davidsen T.M."/>
            <person name="Wayne K.J."/>
            <person name="Tettelin H."/>
            <person name="Glass J.I."/>
            <person name="Rusch D."/>
            <person name="Podicherti R."/>
            <person name="Tsui H.-C.T."/>
            <person name="Winkler M.E."/>
        </authorList>
    </citation>
    <scope>NUCLEOTIDE SEQUENCE</scope>
</reference>
<dbReference type="GO" id="GO:0016679">
    <property type="term" value="F:oxidoreductase activity, acting on diphenols and related substances as donors"/>
    <property type="evidence" value="ECO:0007669"/>
    <property type="project" value="TreeGrafter"/>
</dbReference>
<feature type="domain" description="Ferric oxidoreductase" evidence="9">
    <location>
        <begin position="80"/>
        <end position="192"/>
    </location>
</feature>
<dbReference type="GO" id="GO:0020037">
    <property type="term" value="F:heme binding"/>
    <property type="evidence" value="ECO:0007669"/>
    <property type="project" value="TreeGrafter"/>
</dbReference>
<keyword evidence="6 8" id="KW-0472">Membrane</keyword>
<keyword evidence="3 8" id="KW-0812">Transmembrane</keyword>
<sequence>EFHEYTGGTFEETEKNSTENEDVEDNFSFTVSDDQFDAATEALSLQEGGDQDAFVARKMAESANQVKAGANVNERFLHETGNVAIAFFLIVLCFTPLKRIFSRAKLVSALNRHRRLVGLTAFFYAILHLVLYFDDGLNRLFDEWYLFYIQCGLASFVTLSVLTVTSNGRAVRKLGGKRWKKLHRILYLAIPALLYHKGWAGKASPDQIREALVWFAPMLLLQAVRLTKFFTAKKAS</sequence>
<protein>
    <recommendedName>
        <fullName evidence="9">Ferric oxidoreductase domain-containing protein</fullName>
    </recommendedName>
</protein>
<feature type="region of interest" description="Disordered" evidence="7">
    <location>
        <begin position="1"/>
        <end position="22"/>
    </location>
</feature>
<dbReference type="GO" id="GO:0010181">
    <property type="term" value="F:FMN binding"/>
    <property type="evidence" value="ECO:0007669"/>
    <property type="project" value="TreeGrafter"/>
</dbReference>
<dbReference type="GO" id="GO:0005886">
    <property type="term" value="C:plasma membrane"/>
    <property type="evidence" value="ECO:0007669"/>
    <property type="project" value="TreeGrafter"/>
</dbReference>